<evidence type="ECO:0000313" key="1">
    <source>
        <dbReference type="Proteomes" id="UP000887578"/>
    </source>
</evidence>
<accession>A0A914QT36</accession>
<protein>
    <submittedName>
        <fullName evidence="2">Uncharacterized protein</fullName>
    </submittedName>
</protein>
<sequence>MDFTMETLDERKFDFFIRKMDQEIIPIQMNLSTSLLSVNVTCNGNTNDFICKTSTSAIVAFLTSLNDRSVTLYTGYRHAGIQFSKDVTKYLLKISSQFTPVNDKNLCIFLMEWPSTVTLQEPQEQVTEAVIPLNFESCEDSENCDFLKGENGVKFGSKDTVEFTMANLDKEKEFKLLHTFGYFSPIFTLNDSVSCSKYSTKITFNDLGFIVFKRDGEKIGIESNSLTHENLPILKESNVQFYFFDNFIYCTFFDPQNHFQLHTFGLSDGNGENVLSIKIDYKSSVKSCNGIVKLIVVRKWCKIIVSKKYYIIYNF</sequence>
<keyword evidence="1" id="KW-1185">Reference proteome</keyword>
<dbReference type="Proteomes" id="UP000887578">
    <property type="component" value="Unplaced"/>
</dbReference>
<organism evidence="1 2">
    <name type="scientific">Panagrolaimus davidi</name>
    <dbReference type="NCBI Taxonomy" id="227884"/>
    <lineage>
        <taxon>Eukaryota</taxon>
        <taxon>Metazoa</taxon>
        <taxon>Ecdysozoa</taxon>
        <taxon>Nematoda</taxon>
        <taxon>Chromadorea</taxon>
        <taxon>Rhabditida</taxon>
        <taxon>Tylenchina</taxon>
        <taxon>Panagrolaimomorpha</taxon>
        <taxon>Panagrolaimoidea</taxon>
        <taxon>Panagrolaimidae</taxon>
        <taxon>Panagrolaimus</taxon>
    </lineage>
</organism>
<proteinExistence type="predicted"/>
<dbReference type="WBParaSite" id="PDA_v2.g30569.t1">
    <property type="protein sequence ID" value="PDA_v2.g30569.t1"/>
    <property type="gene ID" value="PDA_v2.g30569"/>
</dbReference>
<evidence type="ECO:0000313" key="2">
    <source>
        <dbReference type="WBParaSite" id="PDA_v2.g30569.t1"/>
    </source>
</evidence>
<reference evidence="2" key="1">
    <citation type="submission" date="2022-11" db="UniProtKB">
        <authorList>
            <consortium name="WormBaseParasite"/>
        </authorList>
    </citation>
    <scope>IDENTIFICATION</scope>
</reference>
<name>A0A914QT36_9BILA</name>
<dbReference type="AlphaFoldDB" id="A0A914QT36"/>